<feature type="chain" id="PRO_5045890376" description="Outer membrane protein beta-barrel domain-containing protein" evidence="1">
    <location>
        <begin position="21"/>
        <end position="186"/>
    </location>
</feature>
<dbReference type="RefSeq" id="WP_379663967.1">
    <property type="nucleotide sequence ID" value="NZ_JBHUDG010000049.1"/>
</dbReference>
<dbReference type="EMBL" id="JBHUDG010000049">
    <property type="protein sequence ID" value="MFD1631599.1"/>
    <property type="molecule type" value="Genomic_DNA"/>
</dbReference>
<gene>
    <name evidence="2" type="ORF">ACFSAH_17120</name>
</gene>
<protein>
    <recommendedName>
        <fullName evidence="4">Outer membrane protein beta-barrel domain-containing protein</fullName>
    </recommendedName>
</protein>
<dbReference type="Proteomes" id="UP001597118">
    <property type="component" value="Unassembled WGS sequence"/>
</dbReference>
<evidence type="ECO:0000313" key="3">
    <source>
        <dbReference type="Proteomes" id="UP001597118"/>
    </source>
</evidence>
<reference evidence="3" key="1">
    <citation type="journal article" date="2019" name="Int. J. Syst. Evol. Microbiol.">
        <title>The Global Catalogue of Microorganisms (GCM) 10K type strain sequencing project: providing services to taxonomists for standard genome sequencing and annotation.</title>
        <authorList>
            <consortium name="The Broad Institute Genomics Platform"/>
            <consortium name="The Broad Institute Genome Sequencing Center for Infectious Disease"/>
            <person name="Wu L."/>
            <person name="Ma J."/>
        </authorList>
    </citation>
    <scope>NUCLEOTIDE SEQUENCE [LARGE SCALE GENOMIC DNA]</scope>
    <source>
        <strain evidence="3">CCUG 53762</strain>
    </source>
</reference>
<keyword evidence="1" id="KW-0732">Signal</keyword>
<evidence type="ECO:0008006" key="4">
    <source>
        <dbReference type="Google" id="ProtNLM"/>
    </source>
</evidence>
<feature type="signal peptide" evidence="1">
    <location>
        <begin position="1"/>
        <end position="20"/>
    </location>
</feature>
<organism evidence="2 3">
    <name type="scientific">Pseudopedobacter beijingensis</name>
    <dbReference type="NCBI Taxonomy" id="1207056"/>
    <lineage>
        <taxon>Bacteria</taxon>
        <taxon>Pseudomonadati</taxon>
        <taxon>Bacteroidota</taxon>
        <taxon>Sphingobacteriia</taxon>
        <taxon>Sphingobacteriales</taxon>
        <taxon>Sphingobacteriaceae</taxon>
        <taxon>Pseudopedobacter</taxon>
    </lineage>
</organism>
<sequence>MKKPYLFVFAVLLCAQQALFAQSFKAPQKFRSFTKMQLNYGLGINDVVNNQKVNPFQIKFMFGKQNEFFGAALGIATGNYKNNGSNGGLNMNTLAFSANGHYLLRSVEDYGSAPFLKAGIGYAPKIFREYAKGLNYDAGAGYVFTNKKGGRYFAELQYHTQRFENFYYQGNNLKAESIGLGVGLWF</sequence>
<evidence type="ECO:0000313" key="2">
    <source>
        <dbReference type="EMBL" id="MFD1631599.1"/>
    </source>
</evidence>
<keyword evidence="3" id="KW-1185">Reference proteome</keyword>
<proteinExistence type="predicted"/>
<comment type="caution">
    <text evidence="2">The sequence shown here is derived from an EMBL/GenBank/DDBJ whole genome shotgun (WGS) entry which is preliminary data.</text>
</comment>
<name>A0ABW4IHY1_9SPHI</name>
<evidence type="ECO:0000256" key="1">
    <source>
        <dbReference type="SAM" id="SignalP"/>
    </source>
</evidence>
<accession>A0ABW4IHY1</accession>